<feature type="transmembrane region" description="Helical" evidence="1">
    <location>
        <begin position="722"/>
        <end position="746"/>
    </location>
</feature>
<name>A0A0B7ALW1_9EUPU</name>
<evidence type="ECO:0008006" key="4">
    <source>
        <dbReference type="Google" id="ProtNLM"/>
    </source>
</evidence>
<keyword evidence="1" id="KW-0472">Membrane</keyword>
<dbReference type="AlphaFoldDB" id="A0A0B7ALW1"/>
<protein>
    <recommendedName>
        <fullName evidence="4">Protein DD3-3</fullName>
    </recommendedName>
</protein>
<gene>
    <name evidence="3" type="primary">ORF123408</name>
</gene>
<evidence type="ECO:0000256" key="2">
    <source>
        <dbReference type="SAM" id="SignalP"/>
    </source>
</evidence>
<keyword evidence="2" id="KW-0732">Signal</keyword>
<dbReference type="PANTHER" id="PTHR35170:SF1">
    <property type="entry name" value="PROTEIN DD3-3"/>
    <property type="match status" value="1"/>
</dbReference>
<accession>A0A0B7ALW1</accession>
<dbReference type="InterPro" id="IPR053320">
    <property type="entry name" value="Protein_DD3-3_O-glyco"/>
</dbReference>
<dbReference type="EMBL" id="HACG01034055">
    <property type="protein sequence ID" value="CEK80920.1"/>
    <property type="molecule type" value="Transcribed_RNA"/>
</dbReference>
<reference evidence="3" key="1">
    <citation type="submission" date="2014-12" db="EMBL/GenBank/DDBJ databases">
        <title>Insight into the proteome of Arion vulgaris.</title>
        <authorList>
            <person name="Aradska J."/>
            <person name="Bulat T."/>
            <person name="Smidak R."/>
            <person name="Sarate P."/>
            <person name="Gangsoo J."/>
            <person name="Sialana F."/>
            <person name="Bilban M."/>
            <person name="Lubec G."/>
        </authorList>
    </citation>
    <scope>NUCLEOTIDE SEQUENCE</scope>
    <source>
        <tissue evidence="3">Skin</tissue>
    </source>
</reference>
<feature type="signal peptide" evidence="2">
    <location>
        <begin position="1"/>
        <end position="20"/>
    </location>
</feature>
<organism evidence="3">
    <name type="scientific">Arion vulgaris</name>
    <dbReference type="NCBI Taxonomy" id="1028688"/>
    <lineage>
        <taxon>Eukaryota</taxon>
        <taxon>Metazoa</taxon>
        <taxon>Spiralia</taxon>
        <taxon>Lophotrochozoa</taxon>
        <taxon>Mollusca</taxon>
        <taxon>Gastropoda</taxon>
        <taxon>Heterobranchia</taxon>
        <taxon>Euthyneura</taxon>
        <taxon>Panpulmonata</taxon>
        <taxon>Eupulmonata</taxon>
        <taxon>Stylommatophora</taxon>
        <taxon>Helicina</taxon>
        <taxon>Arionoidea</taxon>
        <taxon>Arionidae</taxon>
        <taxon>Arion</taxon>
    </lineage>
</organism>
<feature type="chain" id="PRO_5002124277" description="Protein DD3-3" evidence="2">
    <location>
        <begin position="21"/>
        <end position="771"/>
    </location>
</feature>
<sequence length="771" mass="87988">MLVVWFPLVSSLLLLRYAFGDVYLHNPRGSNNRLDEQTRERTNANNLFDSQNNDRGGYNVGSLYYYQGSVLPIEWTNQHSCQNPNCHCDIILQYMCDNQVRDGATTQTIPTNRAACENYDCDQDRRYRMNENYAYYTECSMRERNKNLFTADQNLNNRNRAQNTRQNPQGTRRGYECPEERDYYPYWHPSPWVDIAVMTNNVSRCPYYKKESQNVQSRWACVLPIMEMEKLKDKIILPNNKEACEKYKFPSNVNGSKPEWKNFPAHGIPAPDCRETEYTRDNHLGNGLGGHPIMYNWTIPDYIEHENCVLRIRYNISTSDYEPWTTNSSYNADPKNLNKGSLVNMAEKFGFTTEAAARARGYVFKNNPVLNIFNNLTFDLRLAIDTAQYGRVFQDRSHTFAVRKRSVLFGNSVIYNLNVRGKRGNIVQVYPAVEYDFVPMYLEVSTESYVHVQWTGSNTNPNNNDGQGLAGTDRSNIVLLGSQVYPEGNANNNKENYGHFGVNNPMAIENATFLSLSSDDALTLAFVNPGQFRGEVSELDDAGTYFNLLPRKVTQKGTYKYMSTRNNNFSNRDQKGKITVTSTPYKTEAIGKMGGILSLEDGVTKMTVEEGTFDSLKIVRLEMLSETDGVNKLKAANRELKEGDNFASDFIVIQPQELFSNQQDKSFTLDMKISDDSNGVEIYHANIDYTVWSKVEARIQDGRATVQARSGGVWVARRQTNIGMIVGIVVACVAVVAIVLGTIFYFRHNPTKWQAVRTTCRNAKRSTRNRV</sequence>
<proteinExistence type="predicted"/>
<evidence type="ECO:0000313" key="3">
    <source>
        <dbReference type="EMBL" id="CEK80920.1"/>
    </source>
</evidence>
<keyword evidence="1" id="KW-0812">Transmembrane</keyword>
<keyword evidence="1" id="KW-1133">Transmembrane helix</keyword>
<dbReference type="PANTHER" id="PTHR35170">
    <property type="entry name" value="PROTEIN DD3-3"/>
    <property type="match status" value="1"/>
</dbReference>
<evidence type="ECO:0000256" key="1">
    <source>
        <dbReference type="SAM" id="Phobius"/>
    </source>
</evidence>